<sequence length="544" mass="62101">MVFLIPLFQGLSMKKIVGCAYVAVFLVILVHSDGLAQQSSGGKPSSESSSIFHTLQKQLEASKKNPDQPKKIAQSHLKLGEYYHSLGLYSEAMEQYNKALDQLGTDFNDTLFITLNNNIGKVYLSLNNFELAEQHFTETLNASKGIKNNKGLAVSLGLLGASHEKQGEYEEALKDQKESLLLFQKMGDQHGVAMTNENIGSIYEDLEQFDMAYQYFNKAYQYLKGKGTVEEVNVLNNLGDSFRKTGNYPAALEKTAMALEVAQRLKDFHQLESAHKDLSKTYAFLGDFEKAHAHLLQAEEFNSAMLRAQNTDQLNVLQTIYETNKKEAEIQLLKEQNKVSRANQNLLWVALFAIAAILTILYNYLGRKRKAKLKIQEYKQRMLKAELEKKAIEEKNLQQEVQLKTSSLSRYSLHLSQKNKILLDLANTLRNIAARKHMDTSEKIKALVKEIDFNLQQEQEWDEFMTFFKEIHPEFIKKLSTLSENNLSPAELRLGMLLRLNLSSKEIASILRVTPDSVRVARHRLRKKLPIDQKEELVNFMIDL</sequence>
<dbReference type="Gene3D" id="1.10.10.10">
    <property type="entry name" value="Winged helix-like DNA-binding domain superfamily/Winged helix DNA-binding domain"/>
    <property type="match status" value="1"/>
</dbReference>
<evidence type="ECO:0000313" key="7">
    <source>
        <dbReference type="Proteomes" id="UP000266691"/>
    </source>
</evidence>
<reference evidence="6 8" key="2">
    <citation type="submission" date="2019-07" db="EMBL/GenBank/DDBJ databases">
        <title>Draft genome of two Muricauda strains isolated from deep sea.</title>
        <authorList>
            <person name="Sun C."/>
        </authorList>
    </citation>
    <scope>NUCLEOTIDE SEQUENCE [LARGE SCALE GENOMIC DNA]</scope>
    <source>
        <strain evidence="6 8">72</strain>
    </source>
</reference>
<dbReference type="SMART" id="SM00028">
    <property type="entry name" value="TPR"/>
    <property type="match status" value="6"/>
</dbReference>
<keyword evidence="3" id="KW-0472">Membrane</keyword>
<feature type="domain" description="HTH luxR-type" evidence="4">
    <location>
        <begin position="484"/>
        <end position="541"/>
    </location>
</feature>
<dbReference type="SUPFAM" id="SSF46894">
    <property type="entry name" value="C-terminal effector domain of the bipartite response regulators"/>
    <property type="match status" value="1"/>
</dbReference>
<evidence type="ECO:0000313" key="8">
    <source>
        <dbReference type="Proteomes" id="UP000321621"/>
    </source>
</evidence>
<dbReference type="EMBL" id="QXFI01000026">
    <property type="protein sequence ID" value="RIV44068.1"/>
    <property type="molecule type" value="Genomic_DNA"/>
</dbReference>
<evidence type="ECO:0000313" key="5">
    <source>
        <dbReference type="EMBL" id="RIV44068.1"/>
    </source>
</evidence>
<dbReference type="PANTHER" id="PTHR10098">
    <property type="entry name" value="RAPSYN-RELATED"/>
    <property type="match status" value="1"/>
</dbReference>
<evidence type="ECO:0000256" key="2">
    <source>
        <dbReference type="SAM" id="Coils"/>
    </source>
</evidence>
<feature type="repeat" description="TPR" evidence="1">
    <location>
        <begin position="193"/>
        <end position="226"/>
    </location>
</feature>
<dbReference type="InterPro" id="IPR036388">
    <property type="entry name" value="WH-like_DNA-bd_sf"/>
</dbReference>
<dbReference type="Pfam" id="PF13181">
    <property type="entry name" value="TPR_8"/>
    <property type="match status" value="2"/>
</dbReference>
<dbReference type="InterPro" id="IPR016032">
    <property type="entry name" value="Sig_transdc_resp-reg_C-effctor"/>
</dbReference>
<evidence type="ECO:0000313" key="6">
    <source>
        <dbReference type="EMBL" id="TXJ93972.1"/>
    </source>
</evidence>
<feature type="transmembrane region" description="Helical" evidence="3">
    <location>
        <begin position="346"/>
        <end position="365"/>
    </location>
</feature>
<dbReference type="Proteomes" id="UP000266691">
    <property type="component" value="Unassembled WGS sequence"/>
</dbReference>
<proteinExistence type="predicted"/>
<keyword evidence="3" id="KW-0812">Transmembrane</keyword>
<keyword evidence="3" id="KW-1133">Transmembrane helix</keyword>
<dbReference type="Gene3D" id="1.25.40.10">
    <property type="entry name" value="Tetratricopeptide repeat domain"/>
    <property type="match status" value="3"/>
</dbReference>
<gene>
    <name evidence="5" type="ORF">D2V05_11270</name>
    <name evidence="6" type="ORF">FQ017_11160</name>
</gene>
<organism evidence="5 7">
    <name type="scientific">Flagellimonas pelagia</name>
    <dbReference type="NCBI Taxonomy" id="2306998"/>
    <lineage>
        <taxon>Bacteria</taxon>
        <taxon>Pseudomonadati</taxon>
        <taxon>Bacteroidota</taxon>
        <taxon>Flavobacteriia</taxon>
        <taxon>Flavobacteriales</taxon>
        <taxon>Flavobacteriaceae</taxon>
        <taxon>Flagellimonas</taxon>
    </lineage>
</organism>
<dbReference type="EMBL" id="VNWK01000026">
    <property type="protein sequence ID" value="TXJ93972.1"/>
    <property type="molecule type" value="Genomic_DNA"/>
</dbReference>
<accession>A0A3A1NG40</accession>
<reference evidence="5 7" key="1">
    <citation type="submission" date="2018-08" db="EMBL/GenBank/DDBJ databases">
        <title>Proposal of Muricauda 72 sp.nov. and Muricauda NH166 sp.nov., isolated from seawater.</title>
        <authorList>
            <person name="Cheng H."/>
            <person name="Wu Y.-H."/>
            <person name="Guo L.-L."/>
            <person name="Xu X.-W."/>
        </authorList>
    </citation>
    <scope>NUCLEOTIDE SEQUENCE [LARGE SCALE GENOMIC DNA]</scope>
    <source>
        <strain evidence="5 7">72</strain>
    </source>
</reference>
<dbReference type="GO" id="GO:0006355">
    <property type="term" value="P:regulation of DNA-templated transcription"/>
    <property type="evidence" value="ECO:0007669"/>
    <property type="project" value="InterPro"/>
</dbReference>
<evidence type="ECO:0000256" key="3">
    <source>
        <dbReference type="SAM" id="Phobius"/>
    </source>
</evidence>
<keyword evidence="2" id="KW-0175">Coiled coil</keyword>
<dbReference type="PROSITE" id="PS50005">
    <property type="entry name" value="TPR"/>
    <property type="match status" value="2"/>
</dbReference>
<dbReference type="SMART" id="SM00421">
    <property type="entry name" value="HTH_LUXR"/>
    <property type="match status" value="1"/>
</dbReference>
<dbReference type="Proteomes" id="UP000321621">
    <property type="component" value="Unassembled WGS sequence"/>
</dbReference>
<dbReference type="InterPro" id="IPR011990">
    <property type="entry name" value="TPR-like_helical_dom_sf"/>
</dbReference>
<dbReference type="InterPro" id="IPR019734">
    <property type="entry name" value="TPR_rpt"/>
</dbReference>
<comment type="caution">
    <text evidence="5">The sequence shown here is derived from an EMBL/GenBank/DDBJ whole genome shotgun (WGS) entry which is preliminary data.</text>
</comment>
<dbReference type="AlphaFoldDB" id="A0A3A1NG40"/>
<feature type="repeat" description="TPR" evidence="1">
    <location>
        <begin position="73"/>
        <end position="106"/>
    </location>
</feature>
<dbReference type="SUPFAM" id="SSF48452">
    <property type="entry name" value="TPR-like"/>
    <property type="match status" value="2"/>
</dbReference>
<evidence type="ECO:0000259" key="4">
    <source>
        <dbReference type="SMART" id="SM00421"/>
    </source>
</evidence>
<protein>
    <submittedName>
        <fullName evidence="6">Tetratricopeptide repeat protein</fullName>
    </submittedName>
</protein>
<dbReference type="GO" id="GO:0003677">
    <property type="term" value="F:DNA binding"/>
    <property type="evidence" value="ECO:0007669"/>
    <property type="project" value="InterPro"/>
</dbReference>
<dbReference type="Pfam" id="PF13424">
    <property type="entry name" value="TPR_12"/>
    <property type="match status" value="2"/>
</dbReference>
<keyword evidence="8" id="KW-1185">Reference proteome</keyword>
<feature type="coiled-coil region" evidence="2">
    <location>
        <begin position="325"/>
        <end position="404"/>
    </location>
</feature>
<keyword evidence="1" id="KW-0802">TPR repeat</keyword>
<dbReference type="InterPro" id="IPR000792">
    <property type="entry name" value="Tscrpt_reg_LuxR_C"/>
</dbReference>
<name>A0A3A1NG40_9FLAO</name>
<dbReference type="OrthoDB" id="1090267at2"/>
<evidence type="ECO:0000256" key="1">
    <source>
        <dbReference type="PROSITE-ProRule" id="PRU00339"/>
    </source>
</evidence>